<dbReference type="Proteomes" id="UP001359559">
    <property type="component" value="Unassembled WGS sequence"/>
</dbReference>
<sequence>MRDYSIEKITPVRKSNVLRKWAQIEPEASPSPSNSIVIVCLFVHSENKRKRSLATFLDANAIIISTWNRDVREKLERR</sequence>
<comment type="caution">
    <text evidence="1">The sequence shown here is derived from an EMBL/GenBank/DDBJ whole genome shotgun (WGS) entry which is preliminary data.</text>
</comment>
<organism evidence="1 2">
    <name type="scientific">Clitoria ternatea</name>
    <name type="common">Butterfly pea</name>
    <dbReference type="NCBI Taxonomy" id="43366"/>
    <lineage>
        <taxon>Eukaryota</taxon>
        <taxon>Viridiplantae</taxon>
        <taxon>Streptophyta</taxon>
        <taxon>Embryophyta</taxon>
        <taxon>Tracheophyta</taxon>
        <taxon>Spermatophyta</taxon>
        <taxon>Magnoliopsida</taxon>
        <taxon>eudicotyledons</taxon>
        <taxon>Gunneridae</taxon>
        <taxon>Pentapetalae</taxon>
        <taxon>rosids</taxon>
        <taxon>fabids</taxon>
        <taxon>Fabales</taxon>
        <taxon>Fabaceae</taxon>
        <taxon>Papilionoideae</taxon>
        <taxon>50 kb inversion clade</taxon>
        <taxon>NPAAA clade</taxon>
        <taxon>indigoferoid/millettioid clade</taxon>
        <taxon>Phaseoleae</taxon>
        <taxon>Clitoria</taxon>
    </lineage>
</organism>
<gene>
    <name evidence="1" type="ORF">RJT34_32564</name>
</gene>
<protein>
    <submittedName>
        <fullName evidence="1">Uncharacterized protein</fullName>
    </submittedName>
</protein>
<reference evidence="1 2" key="1">
    <citation type="submission" date="2024-01" db="EMBL/GenBank/DDBJ databases">
        <title>The genomes of 5 underutilized Papilionoideae crops provide insights into root nodulation and disease resistance.</title>
        <authorList>
            <person name="Yuan L."/>
        </authorList>
    </citation>
    <scope>NUCLEOTIDE SEQUENCE [LARGE SCALE GENOMIC DNA]</scope>
    <source>
        <strain evidence="1">LY-2023</strain>
        <tissue evidence="1">Leaf</tissue>
    </source>
</reference>
<keyword evidence="2" id="KW-1185">Reference proteome</keyword>
<dbReference type="EMBL" id="JAYKXN010000008">
    <property type="protein sequence ID" value="KAK7264950.1"/>
    <property type="molecule type" value="Genomic_DNA"/>
</dbReference>
<accession>A0AAN9EYD9</accession>
<dbReference type="AlphaFoldDB" id="A0AAN9EYD9"/>
<evidence type="ECO:0000313" key="2">
    <source>
        <dbReference type="Proteomes" id="UP001359559"/>
    </source>
</evidence>
<name>A0AAN9EYD9_CLITE</name>
<evidence type="ECO:0000313" key="1">
    <source>
        <dbReference type="EMBL" id="KAK7264950.1"/>
    </source>
</evidence>
<proteinExistence type="predicted"/>